<evidence type="ECO:0000256" key="1">
    <source>
        <dbReference type="SAM" id="Phobius"/>
    </source>
</evidence>
<keyword evidence="3" id="KW-1185">Reference proteome</keyword>
<dbReference type="Proteomes" id="UP000294299">
    <property type="component" value="Chromosome NFRAN"/>
</dbReference>
<evidence type="ECO:0000313" key="3">
    <source>
        <dbReference type="Proteomes" id="UP000294299"/>
    </source>
</evidence>
<keyword evidence="1" id="KW-0812">Transmembrane</keyword>
<evidence type="ECO:0000313" key="2">
    <source>
        <dbReference type="EMBL" id="VFJ14436.1"/>
    </source>
</evidence>
<keyword evidence="1" id="KW-1133">Transmembrane helix</keyword>
<reference evidence="2 3" key="1">
    <citation type="submission" date="2019-02" db="EMBL/GenBank/DDBJ databases">
        <authorList>
            <person name="Lehtovirta-Morley E L."/>
        </authorList>
    </citation>
    <scope>NUCLEOTIDE SEQUENCE [LARGE SCALE GENOMIC DNA]</scope>
    <source>
        <strain evidence="2">NFRAN1</strain>
    </source>
</reference>
<organism evidence="2 3">
    <name type="scientific">Candidatus Nitrosocosmicus franklandianus</name>
    <dbReference type="NCBI Taxonomy" id="1798806"/>
    <lineage>
        <taxon>Archaea</taxon>
        <taxon>Nitrososphaerota</taxon>
        <taxon>Nitrososphaeria</taxon>
        <taxon>Nitrososphaerales</taxon>
        <taxon>Nitrososphaeraceae</taxon>
        <taxon>Candidatus Nitrosocosmicus</taxon>
    </lineage>
</organism>
<dbReference type="EMBL" id="LR216287">
    <property type="protein sequence ID" value="VFJ14436.1"/>
    <property type="molecule type" value="Genomic_DNA"/>
</dbReference>
<proteinExistence type="predicted"/>
<accession>A0A484IHQ2</accession>
<gene>
    <name evidence="2" type="ORF">NFRAN_2114</name>
</gene>
<protein>
    <submittedName>
        <fullName evidence="2">Uncharacterized protein</fullName>
    </submittedName>
</protein>
<dbReference type="KEGG" id="nfn:NFRAN_2114"/>
<dbReference type="AlphaFoldDB" id="A0A484IHQ2"/>
<keyword evidence="1" id="KW-0472">Membrane</keyword>
<sequence>MTRCQFYHKKINSSSIILGIKESWKKVGFIVSLVIFVIQLIFKTVYY</sequence>
<name>A0A484IHQ2_9ARCH</name>
<feature type="transmembrane region" description="Helical" evidence="1">
    <location>
        <begin position="27"/>
        <end position="46"/>
    </location>
</feature>